<proteinExistence type="inferred from homology"/>
<evidence type="ECO:0000256" key="3">
    <source>
        <dbReference type="ARBA" id="ARBA00022679"/>
    </source>
</evidence>
<comment type="catalytic activity">
    <reaction evidence="7">
        <text>a UDP-3-O-[(3R)-3-hydroxyacyl]-alpha-D-glucosamine + a (3R)-hydroxyacyl-[ACP] = a UDP-2-N,3-O-bis[(3R)-3-hydroxyacyl]-alpha-D-glucosamine + holo-[ACP] + H(+)</text>
        <dbReference type="Rhea" id="RHEA:53836"/>
        <dbReference type="Rhea" id="RHEA-COMP:9685"/>
        <dbReference type="Rhea" id="RHEA-COMP:9945"/>
        <dbReference type="ChEBI" id="CHEBI:15378"/>
        <dbReference type="ChEBI" id="CHEBI:64479"/>
        <dbReference type="ChEBI" id="CHEBI:78827"/>
        <dbReference type="ChEBI" id="CHEBI:137740"/>
        <dbReference type="ChEBI" id="CHEBI:137748"/>
        <dbReference type="EC" id="2.3.1.191"/>
    </reaction>
</comment>
<sequence>MPDPRFFPPGPPLSLGELAALAGCEAPPAEVAERRFGSVAPLDQAGPDDLSFLDNAKYRAALATTRAGAVVLKAEEAERLPQGCVGLVAADPYRAYARMAAALFPPPAPHPGVDASAVVDPTARLGEGVEVGPLAVIGPEVEIGPHSRIGAGTVIARGVVIGAACRIGPQVTLMACRLGDKVVLHPGVRIGQDGFGFAMSAEGHLAVPQLGRVLVGDDVEIGANTTIDRGSGPDTVIGPGCRIDNLVQIGHNVSLGRGCVVVAQVGLSGSTRVGDFAVLGGQVGVAGHLSIGAGAQVAAQSGVMADIPPGVRVGGFPAQPLKEMWRQIAVLKRLARGSRDST</sequence>
<dbReference type="InterPro" id="IPR007691">
    <property type="entry name" value="LpxD"/>
</dbReference>
<dbReference type="NCBIfam" id="NF002060">
    <property type="entry name" value="PRK00892.1"/>
    <property type="match status" value="1"/>
</dbReference>
<dbReference type="EMBL" id="FNCV01000003">
    <property type="protein sequence ID" value="SDG90771.1"/>
    <property type="molecule type" value="Genomic_DNA"/>
</dbReference>
<keyword evidence="4 7" id="KW-0677">Repeat</keyword>
<keyword evidence="10" id="KW-1185">Reference proteome</keyword>
<dbReference type="GO" id="GO:0016020">
    <property type="term" value="C:membrane"/>
    <property type="evidence" value="ECO:0007669"/>
    <property type="project" value="GOC"/>
</dbReference>
<comment type="pathway">
    <text evidence="7">Bacterial outer membrane biogenesis; LPS lipid A biosynthesis.</text>
</comment>
<comment type="function">
    <text evidence="7">Catalyzes the N-acylation of UDP-3-O-acylglucosamine using 3-hydroxyacyl-ACP as the acyl donor. Is involved in the biosynthesis of lipid A, a phosphorylated glycolipid that anchors the lipopolysaccharide to the outer membrane of the cell.</text>
</comment>
<gene>
    <name evidence="7" type="primary">lpxD</name>
    <name evidence="9" type="ORF">SAMN05421742_103173</name>
</gene>
<keyword evidence="1 7" id="KW-0444">Lipid biosynthesis</keyword>
<dbReference type="AlphaFoldDB" id="A0A1G7Y2X6"/>
<dbReference type="Proteomes" id="UP000217076">
    <property type="component" value="Unassembled WGS sequence"/>
</dbReference>
<keyword evidence="5 7" id="KW-0443">Lipid metabolism</keyword>
<keyword evidence="6 7" id="KW-0012">Acyltransferase</keyword>
<evidence type="ECO:0000256" key="2">
    <source>
        <dbReference type="ARBA" id="ARBA00022556"/>
    </source>
</evidence>
<dbReference type="PANTHER" id="PTHR43378">
    <property type="entry name" value="UDP-3-O-ACYLGLUCOSAMINE N-ACYLTRANSFERASE"/>
    <property type="match status" value="1"/>
</dbReference>
<dbReference type="RefSeq" id="WP_092616945.1">
    <property type="nucleotide sequence ID" value="NZ_FNCV01000003.1"/>
</dbReference>
<evidence type="ECO:0000256" key="6">
    <source>
        <dbReference type="ARBA" id="ARBA00023315"/>
    </source>
</evidence>
<comment type="subunit">
    <text evidence="7">Homotrimer.</text>
</comment>
<dbReference type="InterPro" id="IPR001451">
    <property type="entry name" value="Hexapep"/>
</dbReference>
<dbReference type="InterPro" id="IPR011004">
    <property type="entry name" value="Trimer_LpxA-like_sf"/>
</dbReference>
<dbReference type="SUPFAM" id="SSF51161">
    <property type="entry name" value="Trimeric LpxA-like enzymes"/>
    <property type="match status" value="1"/>
</dbReference>
<keyword evidence="2 7" id="KW-0441">Lipid A biosynthesis</keyword>
<evidence type="ECO:0000259" key="8">
    <source>
        <dbReference type="Pfam" id="PF04613"/>
    </source>
</evidence>
<reference evidence="10" key="1">
    <citation type="submission" date="2016-10" db="EMBL/GenBank/DDBJ databases">
        <authorList>
            <person name="Varghese N."/>
            <person name="Submissions S."/>
        </authorList>
    </citation>
    <scope>NUCLEOTIDE SEQUENCE [LARGE SCALE GENOMIC DNA]</scope>
    <source>
        <strain evidence="10">930I</strain>
    </source>
</reference>
<evidence type="ECO:0000256" key="4">
    <source>
        <dbReference type="ARBA" id="ARBA00022737"/>
    </source>
</evidence>
<evidence type="ECO:0000256" key="1">
    <source>
        <dbReference type="ARBA" id="ARBA00022516"/>
    </source>
</evidence>
<protein>
    <recommendedName>
        <fullName evidence="7">UDP-3-O-acylglucosamine N-acyltransferase</fullName>
        <ecNumber evidence="7">2.3.1.191</ecNumber>
    </recommendedName>
</protein>
<evidence type="ECO:0000313" key="9">
    <source>
        <dbReference type="EMBL" id="SDG90771.1"/>
    </source>
</evidence>
<dbReference type="OrthoDB" id="9784739at2"/>
<dbReference type="Pfam" id="PF00132">
    <property type="entry name" value="Hexapep"/>
    <property type="match status" value="2"/>
</dbReference>
<feature type="active site" description="Proton acceptor" evidence="7">
    <location>
        <position position="251"/>
    </location>
</feature>
<dbReference type="InterPro" id="IPR018357">
    <property type="entry name" value="Hexapep_transf_CS"/>
</dbReference>
<dbReference type="PANTHER" id="PTHR43378:SF2">
    <property type="entry name" value="UDP-3-O-ACYLGLUCOSAMINE N-ACYLTRANSFERASE 1, MITOCHONDRIAL-RELATED"/>
    <property type="match status" value="1"/>
</dbReference>
<dbReference type="UniPathway" id="UPA00973"/>
<evidence type="ECO:0000256" key="5">
    <source>
        <dbReference type="ARBA" id="ARBA00023098"/>
    </source>
</evidence>
<dbReference type="Pfam" id="PF04613">
    <property type="entry name" value="LpxD"/>
    <property type="match status" value="1"/>
</dbReference>
<dbReference type="CDD" id="cd03352">
    <property type="entry name" value="LbH_LpxD"/>
    <property type="match status" value="1"/>
</dbReference>
<keyword evidence="3 7" id="KW-0808">Transferase</keyword>
<dbReference type="GO" id="GO:0103118">
    <property type="term" value="F:UDP-3-O-[(3R)-3-hydroxyacyl]-glucosamine N-acyltransferase activity"/>
    <property type="evidence" value="ECO:0007669"/>
    <property type="project" value="UniProtKB-EC"/>
</dbReference>
<comment type="similarity">
    <text evidence="7">Belongs to the transferase hexapeptide repeat family. LpxD subfamily.</text>
</comment>
<dbReference type="Gene3D" id="3.40.1390.10">
    <property type="entry name" value="MurE/MurF, N-terminal domain"/>
    <property type="match status" value="1"/>
</dbReference>
<accession>A0A1G7Y2X6</accession>
<evidence type="ECO:0000313" key="10">
    <source>
        <dbReference type="Proteomes" id="UP000217076"/>
    </source>
</evidence>
<dbReference type="HAMAP" id="MF_00523">
    <property type="entry name" value="LpxD"/>
    <property type="match status" value="1"/>
</dbReference>
<dbReference type="STRING" id="83401.SAMN05421742_103173"/>
<dbReference type="NCBIfam" id="TIGR01853">
    <property type="entry name" value="lipid_A_lpxD"/>
    <property type="match status" value="1"/>
</dbReference>
<dbReference type="GO" id="GO:0009245">
    <property type="term" value="P:lipid A biosynthetic process"/>
    <property type="evidence" value="ECO:0007669"/>
    <property type="project" value="UniProtKB-UniRule"/>
</dbReference>
<feature type="domain" description="UDP-3-O-[3-hydroxymyristoyl] glucosamine N-acyltransferase non-repeat region" evidence="8">
    <location>
        <begin position="38"/>
        <end position="101"/>
    </location>
</feature>
<dbReference type="InterPro" id="IPR020573">
    <property type="entry name" value="UDP_GlcNAc_AcTrfase_non-rep"/>
</dbReference>
<dbReference type="EC" id="2.3.1.191" evidence="7"/>
<dbReference type="Gene3D" id="2.160.10.10">
    <property type="entry name" value="Hexapeptide repeat proteins"/>
    <property type="match status" value="1"/>
</dbReference>
<organism evidence="9 10">
    <name type="scientific">Roseospirillum parvum</name>
    <dbReference type="NCBI Taxonomy" id="83401"/>
    <lineage>
        <taxon>Bacteria</taxon>
        <taxon>Pseudomonadati</taxon>
        <taxon>Pseudomonadota</taxon>
        <taxon>Alphaproteobacteria</taxon>
        <taxon>Rhodospirillales</taxon>
        <taxon>Rhodospirillaceae</taxon>
        <taxon>Roseospirillum</taxon>
    </lineage>
</organism>
<dbReference type="PROSITE" id="PS00101">
    <property type="entry name" value="HEXAPEP_TRANSFERASES"/>
    <property type="match status" value="2"/>
</dbReference>
<evidence type="ECO:0000256" key="7">
    <source>
        <dbReference type="HAMAP-Rule" id="MF_00523"/>
    </source>
</evidence>
<name>A0A1G7Y2X6_9PROT</name>
<dbReference type="GO" id="GO:0016410">
    <property type="term" value="F:N-acyltransferase activity"/>
    <property type="evidence" value="ECO:0007669"/>
    <property type="project" value="InterPro"/>
</dbReference>